<gene>
    <name evidence="3" type="primary">UL35</name>
    <name evidence="3" type="ORF">CCMVgp037</name>
</gene>
<comment type="subcellular location">
    <subcellularLocation>
        <location evidence="1">Host cell</location>
    </subcellularLocation>
</comment>
<evidence type="ECO:0000256" key="2">
    <source>
        <dbReference type="SAM" id="MobiDB-lite"/>
    </source>
</evidence>
<feature type="compositionally biased region" description="Basic residues" evidence="2">
    <location>
        <begin position="600"/>
        <end position="610"/>
    </location>
</feature>
<sequence length="652" mass="73965">MSQQPGQPPPAAGPSQAPRPAPGPSPTLPVLPVDDALNFRPDLFGDDHRRLLLDMLTQSCSGFVGLLNHGLPSPTYLLESLVDFQIRNPYLRVKPVAQQIVKICILANHYRNSRDILVDLRTQLDVLYSGTLRTRILNGLLKLCRRARESGVTPEEISVHLGADDVTYGVLKQVLGKLHRIRDALGLRPTPEAEVRYSTLTAYNLLYLPPPFTTQEAVEVFAENLSNVTQRNNRPMRCMASIKRPGTRSHEDALNDLYFLVSARHLQLRHTLELQMMRLWVLEKCNRLCDDLYFCYTQVPETRQILVTLIRGLQLSRQSTSPAFRPVLYNLLQMLTQLHEAGVYLCPGYLHHAAYQLLEKIQRISDGRGGEDEDEDDEEDGEEGRRHRDPRTLPREISLDLESDPTAVQGETFFLSKNLYGNPDIFRVPDHPSRYLRRRMFVHRQDIPQIFYNIHNGEITTEIYNLRRIYSMMIEGAARQTGLTPKRFLEIMDRAPLGQEPEPELADGYDLFADVERRPMVVTSSSTSSAASSSAVASTSSASDYGTGASSSGVTFTRPTTTAAFYTSPSSRMDLERAPRQRRRMVSVEPFSPYSVAYNQHRHQRRRRRPPPPAPRGPAHTRYQGPDTERTPYRGDDDEDPRDGLAETLRNL</sequence>
<feature type="compositionally biased region" description="Acidic residues" evidence="2">
    <location>
        <begin position="371"/>
        <end position="382"/>
    </location>
</feature>
<organism evidence="3 5">
    <name type="scientific">Panine betaherpesvirus 2</name>
    <name type="common">Chimpanzee cytomegalovirus</name>
    <dbReference type="NCBI Taxonomy" id="188763"/>
    <lineage>
        <taxon>Viruses</taxon>
        <taxon>Duplodnaviria</taxon>
        <taxon>Heunggongvirae</taxon>
        <taxon>Peploviricota</taxon>
        <taxon>Herviviricetes</taxon>
        <taxon>Herpesvirales</taxon>
        <taxon>Orthoherpesviridae</taxon>
        <taxon>Betaherpesvirinae</taxon>
        <taxon>Cytomegalovirus</taxon>
        <taxon>Cytomegalovirus paninebeta2</taxon>
    </lineage>
</organism>
<dbReference type="KEGG" id="vg:935584"/>
<feature type="compositionally biased region" description="Basic and acidic residues" evidence="2">
    <location>
        <begin position="383"/>
        <end position="394"/>
    </location>
</feature>
<dbReference type="GO" id="GO:0043657">
    <property type="term" value="C:host cell"/>
    <property type="evidence" value="ECO:0007669"/>
    <property type="project" value="UniProtKB-SubCell"/>
</dbReference>
<dbReference type="Proteomes" id="UP000099188">
    <property type="component" value="Segment"/>
</dbReference>
<dbReference type="OrthoDB" id="8203at10239"/>
<reference evidence="3 5" key="1">
    <citation type="journal article" date="2003" name="J. Gen. Virol.">
        <title>The human cytomegalovirus genome revisited: comparison with the chimpanzee cytomegalovirus genome.</title>
        <authorList>
            <person name="Davison A.J."/>
            <person name="Dolan A."/>
            <person name="Akter P."/>
            <person name="Addison C."/>
            <person name="Dargan D.J."/>
            <person name="Alcendor D.J."/>
            <person name="McGeoch D.J."/>
            <person name="Hayward G.S."/>
        </authorList>
    </citation>
    <scope>NUCLEOTIDE SEQUENCE [LARGE SCALE GENOMIC DNA]</scope>
    <source>
        <strain evidence="3">Heberling</strain>
    </source>
</reference>
<dbReference type="Pfam" id="PF04637">
    <property type="entry name" value="Herpes_pp85"/>
    <property type="match status" value="1"/>
</dbReference>
<protein>
    <submittedName>
        <fullName evidence="3">Tegument protein UL35</fullName>
    </submittedName>
</protein>
<evidence type="ECO:0000313" key="4">
    <source>
        <dbReference type="EMBL" id="QXV67789.1"/>
    </source>
</evidence>
<accession>Q8QS53</accession>
<proteinExistence type="predicted"/>
<evidence type="ECO:0000313" key="5">
    <source>
        <dbReference type="Proteomes" id="UP000099188"/>
    </source>
</evidence>
<feature type="compositionally biased region" description="Low complexity" evidence="2">
    <location>
        <begin position="523"/>
        <end position="543"/>
    </location>
</feature>
<feature type="region of interest" description="Disordered" evidence="2">
    <location>
        <begin position="523"/>
        <end position="652"/>
    </location>
</feature>
<keyword evidence="5" id="KW-1185">Reference proteome</keyword>
<feature type="compositionally biased region" description="Pro residues" evidence="2">
    <location>
        <begin position="1"/>
        <end position="29"/>
    </location>
</feature>
<reference evidence="4" key="2">
    <citation type="submission" date="2021-05" db="EMBL/GenBank/DDBJ databases">
        <title>Cloning and multi-omic analysis of chimpanzee cytomegalovirus: a resource for comparative functional genomics.</title>
        <authorList>
            <person name="Phan Q.V."/>
        </authorList>
    </citation>
    <scope>NUCLEOTIDE SEQUENCE</scope>
    <source>
        <strain evidence="4">Heberling</strain>
    </source>
</reference>
<evidence type="ECO:0000313" key="3">
    <source>
        <dbReference type="EMBL" id="AAM00676.1"/>
    </source>
</evidence>
<dbReference type="RefSeq" id="NP_612679.1">
    <property type="nucleotide sequence ID" value="NC_003521.1"/>
</dbReference>
<dbReference type="InterPro" id="IPR006731">
    <property type="entry name" value="Herpes_pp85"/>
</dbReference>
<name>Q8QS53_9BETA</name>
<feature type="compositionally biased region" description="Polar residues" evidence="2">
    <location>
        <begin position="548"/>
        <end position="571"/>
    </location>
</feature>
<dbReference type="GeneID" id="935584"/>
<evidence type="ECO:0000256" key="1">
    <source>
        <dbReference type="ARBA" id="ARBA00004340"/>
    </source>
</evidence>
<dbReference type="EMBL" id="MZ151943">
    <property type="protein sequence ID" value="QXV67789.1"/>
    <property type="molecule type" value="Genomic_DNA"/>
</dbReference>
<feature type="region of interest" description="Disordered" evidence="2">
    <location>
        <begin position="1"/>
        <end position="31"/>
    </location>
</feature>
<dbReference type="EMBL" id="AF480884">
    <property type="protein sequence ID" value="AAM00676.1"/>
    <property type="molecule type" value="Genomic_DNA"/>
</dbReference>
<feature type="region of interest" description="Disordered" evidence="2">
    <location>
        <begin position="366"/>
        <end position="394"/>
    </location>
</feature>